<name>A0A6J5E5M6_9BURK</name>
<feature type="region of interest" description="Disordered" evidence="1">
    <location>
        <begin position="194"/>
        <end position="218"/>
    </location>
</feature>
<dbReference type="AlphaFoldDB" id="A0A6J5E5M6"/>
<evidence type="ECO:0008006" key="4">
    <source>
        <dbReference type="Google" id="ProtNLM"/>
    </source>
</evidence>
<gene>
    <name evidence="2" type="ORF">LMG29739_03727</name>
</gene>
<dbReference type="RefSeq" id="WP_175112412.1">
    <property type="nucleotide sequence ID" value="NZ_CADIKF010000029.1"/>
</dbReference>
<organism evidence="2 3">
    <name type="scientific">Paraburkholderia solisilvae</name>
    <dbReference type="NCBI Taxonomy" id="624376"/>
    <lineage>
        <taxon>Bacteria</taxon>
        <taxon>Pseudomonadati</taxon>
        <taxon>Pseudomonadota</taxon>
        <taxon>Betaproteobacteria</taxon>
        <taxon>Burkholderiales</taxon>
        <taxon>Burkholderiaceae</taxon>
        <taxon>Paraburkholderia</taxon>
    </lineage>
</organism>
<dbReference type="InterPro" id="IPR024510">
    <property type="entry name" value="DUF2589"/>
</dbReference>
<dbReference type="EMBL" id="CADIKF010000029">
    <property type="protein sequence ID" value="CAB3761819.1"/>
    <property type="molecule type" value="Genomic_DNA"/>
</dbReference>
<protein>
    <recommendedName>
        <fullName evidence="4">DUF2589 domain-containing protein</fullName>
    </recommendedName>
</protein>
<evidence type="ECO:0000313" key="3">
    <source>
        <dbReference type="Proteomes" id="UP000494329"/>
    </source>
</evidence>
<reference evidence="2 3" key="1">
    <citation type="submission" date="2020-04" db="EMBL/GenBank/DDBJ databases">
        <authorList>
            <person name="De Canck E."/>
        </authorList>
    </citation>
    <scope>NUCLEOTIDE SEQUENCE [LARGE SCALE GENOMIC DNA]</scope>
    <source>
        <strain evidence="2 3">LMG 29739</strain>
    </source>
</reference>
<accession>A0A6J5E5M6</accession>
<proteinExistence type="predicted"/>
<sequence length="218" mass="22543">MSELIDMASQFKGLPMADLIGSPLTAACDAQIKLANATADFIKYVGFLPPPASDPNGVGDTRVAHFSFKRPVADPADATKTVDENVSIDVPLLAIVKVPALSITKVDITFDMEVKSSFASKESTDASAKMAADIKVGWGPISAKVHLEGSVSTHKENTRSSDNSAKYHVQVLAEDSGMPEGLARVLDILQTAIQPKTSGTTPSVSGGGTGGGGTGADK</sequence>
<dbReference type="Pfam" id="PF11655">
    <property type="entry name" value="DUF2589"/>
    <property type="match status" value="1"/>
</dbReference>
<dbReference type="Proteomes" id="UP000494329">
    <property type="component" value="Unassembled WGS sequence"/>
</dbReference>
<evidence type="ECO:0000256" key="1">
    <source>
        <dbReference type="SAM" id="MobiDB-lite"/>
    </source>
</evidence>
<keyword evidence="3" id="KW-1185">Reference proteome</keyword>
<feature type="compositionally biased region" description="Gly residues" evidence="1">
    <location>
        <begin position="205"/>
        <end position="218"/>
    </location>
</feature>
<evidence type="ECO:0000313" key="2">
    <source>
        <dbReference type="EMBL" id="CAB3761819.1"/>
    </source>
</evidence>